<sequence length="269" mass="31179">MIQRTPALRVFLNDMQILKRKLRVRCALDCSHKNVLTKDEFIVLCTTNPYTPPDERMTLSEASEYLEKLHRAREVIVLRDFVYTKPSEVANTVYVMLRLPTLRLETPSCVNKHASKSNVDATSVQDKEMRRRNFWATVSLLSGIQMSFLAYLTFIVYDWDVMEPVCYFVTTFTALCFYAYSLLFRRECTFHTVENQLFPSNTPLKVNYSHNVMQSWSNKMIVHTKDNRLKFSSTDAATVLQTLNDSDVSSSQDNRGSKSEGNNIHQKKK</sequence>
<protein>
    <recommendedName>
        <fullName evidence="17">Calcium uniporter protein C-terminal domain-containing protein</fullName>
    </recommendedName>
</protein>
<feature type="domain" description="Calcium uniporter protein C-terminal" evidence="17">
    <location>
        <begin position="62"/>
        <end position="201"/>
    </location>
</feature>
<dbReference type="AlphaFoldDB" id="A0A1X0NHK2"/>
<keyword evidence="10" id="KW-0406">Ion transport</keyword>
<evidence type="ECO:0000256" key="5">
    <source>
        <dbReference type="ARBA" id="ARBA00022673"/>
    </source>
</evidence>
<comment type="subcellular location">
    <subcellularLocation>
        <location evidence="1">Mitochondrion inner membrane</location>
        <topology evidence="1">Multi-pass membrane protein</topology>
    </subcellularLocation>
</comment>
<evidence type="ECO:0000313" key="19">
    <source>
        <dbReference type="Proteomes" id="UP000192257"/>
    </source>
</evidence>
<dbReference type="PANTHER" id="PTHR13462">
    <property type="entry name" value="CALCIUM UNIPORTER PROTEIN, MITOCHONDRIAL"/>
    <property type="match status" value="1"/>
</dbReference>
<keyword evidence="7" id="KW-0999">Mitochondrion inner membrane</keyword>
<reference evidence="18 19" key="1">
    <citation type="submission" date="2017-03" db="EMBL/GenBank/DDBJ databases">
        <title>An alternative strategy for trypanosome survival in the mammalian bloodstream revealed through genome and transcriptome analysis of the ubiquitous bovine parasite Trypanosoma (Megatrypanum) theileri.</title>
        <authorList>
            <person name="Kelly S."/>
            <person name="Ivens A."/>
            <person name="Mott A."/>
            <person name="O'Neill E."/>
            <person name="Emms D."/>
            <person name="Macleod O."/>
            <person name="Voorheis P."/>
            <person name="Matthews J."/>
            <person name="Matthews K."/>
            <person name="Carrington M."/>
        </authorList>
    </citation>
    <scope>NUCLEOTIDE SEQUENCE [LARGE SCALE GENOMIC DNA]</scope>
    <source>
        <strain evidence="18">Edinburgh</strain>
    </source>
</reference>
<keyword evidence="12 16" id="KW-0472">Membrane</keyword>
<keyword evidence="8" id="KW-0106">Calcium</keyword>
<keyword evidence="6 16" id="KW-0812">Transmembrane</keyword>
<organism evidence="18 19">
    <name type="scientific">Trypanosoma theileri</name>
    <dbReference type="NCBI Taxonomy" id="67003"/>
    <lineage>
        <taxon>Eukaryota</taxon>
        <taxon>Discoba</taxon>
        <taxon>Euglenozoa</taxon>
        <taxon>Kinetoplastea</taxon>
        <taxon>Metakinetoplastina</taxon>
        <taxon>Trypanosomatida</taxon>
        <taxon>Trypanosomatidae</taxon>
        <taxon>Trypanosoma</taxon>
    </lineage>
</organism>
<evidence type="ECO:0000256" key="9">
    <source>
        <dbReference type="ARBA" id="ARBA00022989"/>
    </source>
</evidence>
<evidence type="ECO:0000256" key="1">
    <source>
        <dbReference type="ARBA" id="ARBA00004448"/>
    </source>
</evidence>
<dbReference type="GO" id="GO:0005262">
    <property type="term" value="F:calcium channel activity"/>
    <property type="evidence" value="ECO:0007669"/>
    <property type="project" value="UniProtKB-KW"/>
</dbReference>
<keyword evidence="3" id="KW-0813">Transport</keyword>
<evidence type="ECO:0000256" key="2">
    <source>
        <dbReference type="ARBA" id="ARBA00005653"/>
    </source>
</evidence>
<dbReference type="GO" id="GO:0036444">
    <property type="term" value="P:calcium import into the mitochondrion"/>
    <property type="evidence" value="ECO:0007669"/>
    <property type="project" value="TreeGrafter"/>
</dbReference>
<proteinExistence type="inferred from homology"/>
<dbReference type="InterPro" id="IPR006769">
    <property type="entry name" value="MCU_C"/>
</dbReference>
<comment type="similarity">
    <text evidence="2">Belongs to the MCU (TC 1.A.77) family.</text>
</comment>
<evidence type="ECO:0000256" key="8">
    <source>
        <dbReference type="ARBA" id="ARBA00022837"/>
    </source>
</evidence>
<evidence type="ECO:0000256" key="3">
    <source>
        <dbReference type="ARBA" id="ARBA00022448"/>
    </source>
</evidence>
<evidence type="ECO:0000256" key="16">
    <source>
        <dbReference type="SAM" id="Phobius"/>
    </source>
</evidence>
<keyword evidence="13" id="KW-0407">Ion channel</keyword>
<evidence type="ECO:0000259" key="17">
    <source>
        <dbReference type="Pfam" id="PF04678"/>
    </source>
</evidence>
<dbReference type="GO" id="GO:0015292">
    <property type="term" value="F:uniporter activity"/>
    <property type="evidence" value="ECO:0007669"/>
    <property type="project" value="TreeGrafter"/>
</dbReference>
<dbReference type="STRING" id="67003.A0A1X0NHK2"/>
<gene>
    <name evidence="18" type="ORF">TM35_000481170</name>
</gene>
<dbReference type="GeneID" id="39990233"/>
<dbReference type="EMBL" id="NBCO01000048">
    <property type="protein sequence ID" value="ORC84156.1"/>
    <property type="molecule type" value="Genomic_DNA"/>
</dbReference>
<dbReference type="GO" id="GO:0051560">
    <property type="term" value="P:mitochondrial calcium ion homeostasis"/>
    <property type="evidence" value="ECO:0007669"/>
    <property type="project" value="InterPro"/>
</dbReference>
<keyword evidence="11" id="KW-0496">Mitochondrion</keyword>
<dbReference type="Proteomes" id="UP000192257">
    <property type="component" value="Unassembled WGS sequence"/>
</dbReference>
<keyword evidence="4" id="KW-0109">Calcium transport</keyword>
<evidence type="ECO:0000256" key="15">
    <source>
        <dbReference type="SAM" id="MobiDB-lite"/>
    </source>
</evidence>
<keyword evidence="9 16" id="KW-1133">Transmembrane helix</keyword>
<evidence type="ECO:0000256" key="11">
    <source>
        <dbReference type="ARBA" id="ARBA00023128"/>
    </source>
</evidence>
<comment type="catalytic activity">
    <reaction evidence="14">
        <text>Ca(2+)(in) = Ca(2+)(out)</text>
        <dbReference type="Rhea" id="RHEA:29671"/>
        <dbReference type="ChEBI" id="CHEBI:29108"/>
    </reaction>
</comment>
<feature type="region of interest" description="Disordered" evidence="15">
    <location>
        <begin position="246"/>
        <end position="269"/>
    </location>
</feature>
<evidence type="ECO:0000256" key="13">
    <source>
        <dbReference type="ARBA" id="ARBA00023303"/>
    </source>
</evidence>
<name>A0A1X0NHK2_9TRYP</name>
<keyword evidence="19" id="KW-1185">Reference proteome</keyword>
<dbReference type="Pfam" id="PF04678">
    <property type="entry name" value="MCU"/>
    <property type="match status" value="1"/>
</dbReference>
<evidence type="ECO:0000256" key="7">
    <source>
        <dbReference type="ARBA" id="ARBA00022792"/>
    </source>
</evidence>
<evidence type="ECO:0000256" key="12">
    <source>
        <dbReference type="ARBA" id="ARBA00023136"/>
    </source>
</evidence>
<evidence type="ECO:0000256" key="10">
    <source>
        <dbReference type="ARBA" id="ARBA00023065"/>
    </source>
</evidence>
<dbReference type="PANTHER" id="PTHR13462:SF10">
    <property type="entry name" value="CALCIUM UNIPORTER PROTEIN, MITOCHONDRIAL"/>
    <property type="match status" value="1"/>
</dbReference>
<feature type="transmembrane region" description="Helical" evidence="16">
    <location>
        <begin position="161"/>
        <end position="180"/>
    </location>
</feature>
<evidence type="ECO:0000313" key="18">
    <source>
        <dbReference type="EMBL" id="ORC84156.1"/>
    </source>
</evidence>
<evidence type="ECO:0000256" key="4">
    <source>
        <dbReference type="ARBA" id="ARBA00022568"/>
    </source>
</evidence>
<dbReference type="RefSeq" id="XP_028878222.1">
    <property type="nucleotide sequence ID" value="XM_029030453.1"/>
</dbReference>
<accession>A0A1X0NHK2</accession>
<evidence type="ECO:0000256" key="14">
    <source>
        <dbReference type="ARBA" id="ARBA00036634"/>
    </source>
</evidence>
<dbReference type="GO" id="GO:1990246">
    <property type="term" value="C:uniplex complex"/>
    <property type="evidence" value="ECO:0007669"/>
    <property type="project" value="TreeGrafter"/>
</dbReference>
<evidence type="ECO:0000256" key="6">
    <source>
        <dbReference type="ARBA" id="ARBA00022692"/>
    </source>
</evidence>
<dbReference type="VEuPathDB" id="TriTrypDB:TM35_000481170"/>
<feature type="transmembrane region" description="Helical" evidence="16">
    <location>
        <begin position="134"/>
        <end position="155"/>
    </location>
</feature>
<comment type="caution">
    <text evidence="18">The sequence shown here is derived from an EMBL/GenBank/DDBJ whole genome shotgun (WGS) entry which is preliminary data.</text>
</comment>
<dbReference type="OrthoDB" id="278338at2759"/>
<dbReference type="InterPro" id="IPR039055">
    <property type="entry name" value="MCU_fam"/>
</dbReference>
<keyword evidence="5" id="KW-0107">Calcium channel</keyword>